<feature type="repeat" description="TPR" evidence="5">
    <location>
        <begin position="826"/>
        <end position="859"/>
    </location>
</feature>
<dbReference type="AlphaFoldDB" id="A0A4Q7J5X9"/>
<evidence type="ECO:0000256" key="2">
    <source>
        <dbReference type="ARBA" id="ARBA00023015"/>
    </source>
</evidence>
<dbReference type="CDD" id="cd00093">
    <property type="entry name" value="HTH_XRE"/>
    <property type="match status" value="1"/>
</dbReference>
<dbReference type="PROSITE" id="PS50943">
    <property type="entry name" value="HTH_CROC1"/>
    <property type="match status" value="1"/>
</dbReference>
<dbReference type="Gene3D" id="1.10.10.10">
    <property type="entry name" value="Winged helix-like DNA-binding domain superfamily/Winged helix DNA-binding domain"/>
    <property type="match status" value="1"/>
</dbReference>
<evidence type="ECO:0000313" key="10">
    <source>
        <dbReference type="Proteomes" id="UP000292003"/>
    </source>
</evidence>
<dbReference type="GO" id="GO:0006355">
    <property type="term" value="P:regulation of DNA-templated transcription"/>
    <property type="evidence" value="ECO:0007669"/>
    <property type="project" value="InterPro"/>
</dbReference>
<keyword evidence="3 6" id="KW-0238">DNA-binding</keyword>
<keyword evidence="10" id="KW-1185">Reference proteome</keyword>
<dbReference type="SMART" id="SM00530">
    <property type="entry name" value="HTH_XRE"/>
    <property type="match status" value="1"/>
</dbReference>
<keyword evidence="5" id="KW-0802">TPR repeat</keyword>
<dbReference type="PANTHER" id="PTHR35807">
    <property type="entry name" value="TRANSCRIPTIONAL REGULATOR REDD-RELATED"/>
    <property type="match status" value="1"/>
</dbReference>
<dbReference type="Pfam" id="PF00486">
    <property type="entry name" value="Trans_reg_C"/>
    <property type="match status" value="1"/>
</dbReference>
<dbReference type="CDD" id="cd15831">
    <property type="entry name" value="BTAD"/>
    <property type="match status" value="1"/>
</dbReference>
<dbReference type="Pfam" id="PF03704">
    <property type="entry name" value="BTAD"/>
    <property type="match status" value="1"/>
</dbReference>
<dbReference type="Pfam" id="PF00931">
    <property type="entry name" value="NB-ARC"/>
    <property type="match status" value="1"/>
</dbReference>
<dbReference type="Gene3D" id="1.25.40.10">
    <property type="entry name" value="Tetratricopeptide repeat domain"/>
    <property type="match status" value="4"/>
</dbReference>
<comment type="similarity">
    <text evidence="1">Belongs to the AfsR/DnrI/RedD regulatory family.</text>
</comment>
<feature type="domain" description="OmpR/PhoB-type" evidence="8">
    <location>
        <begin position="72"/>
        <end position="175"/>
    </location>
</feature>
<dbReference type="SUPFAM" id="SSF46894">
    <property type="entry name" value="C-terminal effector domain of the bipartite response regulators"/>
    <property type="match status" value="1"/>
</dbReference>
<dbReference type="InterPro" id="IPR010982">
    <property type="entry name" value="Lambda_DNA-bd_dom_sf"/>
</dbReference>
<feature type="domain" description="HTH cro/C1-type" evidence="7">
    <location>
        <begin position="20"/>
        <end position="69"/>
    </location>
</feature>
<dbReference type="InterPro" id="IPR011990">
    <property type="entry name" value="TPR-like_helical_dom_sf"/>
</dbReference>
<evidence type="ECO:0000256" key="6">
    <source>
        <dbReference type="PROSITE-ProRule" id="PRU01091"/>
    </source>
</evidence>
<dbReference type="OrthoDB" id="581105at2"/>
<evidence type="ECO:0000259" key="8">
    <source>
        <dbReference type="PROSITE" id="PS51755"/>
    </source>
</evidence>
<dbReference type="SUPFAM" id="SSF52540">
    <property type="entry name" value="P-loop containing nucleoside triphosphate hydrolases"/>
    <property type="match status" value="1"/>
</dbReference>
<dbReference type="InterPro" id="IPR051677">
    <property type="entry name" value="AfsR-DnrI-RedD_regulator"/>
</dbReference>
<dbReference type="InterPro" id="IPR036388">
    <property type="entry name" value="WH-like_DNA-bd_sf"/>
</dbReference>
<dbReference type="PROSITE" id="PS51755">
    <property type="entry name" value="OMPR_PHOB"/>
    <property type="match status" value="1"/>
</dbReference>
<dbReference type="GO" id="GO:0043531">
    <property type="term" value="F:ADP binding"/>
    <property type="evidence" value="ECO:0007669"/>
    <property type="project" value="InterPro"/>
</dbReference>
<dbReference type="EMBL" id="SFCC01000012">
    <property type="protein sequence ID" value="RZQ61404.1"/>
    <property type="molecule type" value="Genomic_DNA"/>
</dbReference>
<evidence type="ECO:0000256" key="3">
    <source>
        <dbReference type="ARBA" id="ARBA00023125"/>
    </source>
</evidence>
<evidence type="ECO:0000256" key="4">
    <source>
        <dbReference type="ARBA" id="ARBA00023163"/>
    </source>
</evidence>
<dbReference type="GO" id="GO:0000160">
    <property type="term" value="P:phosphorelay signal transduction system"/>
    <property type="evidence" value="ECO:0007669"/>
    <property type="project" value="InterPro"/>
</dbReference>
<dbReference type="Gene3D" id="3.40.50.300">
    <property type="entry name" value="P-loop containing nucleotide triphosphate hydrolases"/>
    <property type="match status" value="1"/>
</dbReference>
<gene>
    <name evidence="9" type="ORF">EWH70_23780</name>
</gene>
<evidence type="ECO:0000313" key="9">
    <source>
        <dbReference type="EMBL" id="RZQ61404.1"/>
    </source>
</evidence>
<keyword evidence="2" id="KW-0805">Transcription regulation</keyword>
<dbReference type="Pfam" id="PF13424">
    <property type="entry name" value="TPR_12"/>
    <property type="match status" value="2"/>
</dbReference>
<dbReference type="GO" id="GO:0003677">
    <property type="term" value="F:DNA binding"/>
    <property type="evidence" value="ECO:0007669"/>
    <property type="project" value="UniProtKB-UniRule"/>
</dbReference>
<dbReference type="Pfam" id="PF13560">
    <property type="entry name" value="HTH_31"/>
    <property type="match status" value="1"/>
</dbReference>
<keyword evidence="4" id="KW-0804">Transcription</keyword>
<dbReference type="PANTHER" id="PTHR35807:SF1">
    <property type="entry name" value="TRANSCRIPTIONAL REGULATOR REDD"/>
    <property type="match status" value="1"/>
</dbReference>
<dbReference type="InterPro" id="IPR001387">
    <property type="entry name" value="Cro/C1-type_HTH"/>
</dbReference>
<dbReference type="PRINTS" id="PR00364">
    <property type="entry name" value="DISEASERSIST"/>
</dbReference>
<sequence>MLWTGGGTVVEDPKTWGAALRTRRRNAGLTQRDLASLSGVSVRTIRHLEQGLTGKPRQESVRRLVAALDSGGPAPTAPEATLRIDILGPLAVTLDGTPADLGPMKQRSLFALLALRAGQVVTREELVDALWGDRPPASCHNLVHTYVSGLRKALATGHGAAAAISSATGGYLLTADADAIDLGRFDRLATMADRLWQESPEAALDLAERALRCWRGPALADLPPGIRQHPVAQAAGTRRIAVCLAYAETASRLGTPEQAVEYLRALTHEEPFHEGLHARLMLALAGSGQQATALRLFGELRSRLSDELGIAPGQEVRSAHLQIVRDELPAKPVPNSRQPVPAQLPAAVSGFVGRQDSLGTLDALLGGAVSLAVISGTPGVGKTSLAVQWAQHVRGRFPDGQLYVNLRGNASGQPARPLEVLVRFLRALGVAPEHTPGDVDEAAALFRTRLAGRRMLILLDDAAGADQVRPLLPGSPGCLVVVTSRDRLTGLTAKEGASRLCLGVLDETEAELLLGRMIGTDRVHAEAGAVRELARACAYLPLALRIAAANLMSAPHTSVAAYLDELRGAGTLSGLAVQGEDSGDAVLPAFEISYTRLEPPAQRLFRLLGLVPGSDFTAGSAAALTGDPVPVTRQLLRRLTAASLLDEHAAGRYQFHDLLREYAAGLARHAEPAEHRRAAVRGLFDYYLGHAEAASAVLYPFARRTVRPADVEFTTSSAVDWLDRERTNLFAMVSRAAEHDLADHGWKAVDILSRYLYHRGHSAEWLTACRGALAAARTRGDQRAQARMHNVLGLIHYNLSDFRASLSEHATALVLSRFTGDKAMQAGALHNMGRVYSQTGQHKREVDCYQQALSLRQEIGDRVGEVAVRQHLAVTSYTLAEFDTSIRELGRVLEVARAESAADIEQRALHALGMNNWALGRFDEALGFYTRCARIVHRTGNRHGEAPALVCMAETNCDAGRLSTAAEQAREAVRLGRSLGERRHEAGGLEVLAAVEARLGRHDEAIRGYTEVLRLAEEISFDYGQQSVLIGLGAAYRGAGRTEQAVETGAAALEMVRASATLVLEVRALTELARSLLAAGDTAAAERHAEQAVTLARRRGQRFGEAHALHVSGQALRAEGRAEAGARRLDEAHALFAELGTPGAGDRPSLIGRSA</sequence>
<feature type="DNA-binding region" description="OmpR/PhoB-type" evidence="6">
    <location>
        <begin position="72"/>
        <end position="175"/>
    </location>
</feature>
<comment type="caution">
    <text evidence="9">The sequence shown here is derived from an EMBL/GenBank/DDBJ whole genome shotgun (WGS) entry which is preliminary data.</text>
</comment>
<dbReference type="InterPro" id="IPR016032">
    <property type="entry name" value="Sig_transdc_resp-reg_C-effctor"/>
</dbReference>
<dbReference type="InterPro" id="IPR002182">
    <property type="entry name" value="NB-ARC"/>
</dbReference>
<dbReference type="InterPro" id="IPR001867">
    <property type="entry name" value="OmpR/PhoB-type_DNA-bd"/>
</dbReference>
<proteinExistence type="inferred from homology"/>
<dbReference type="CDD" id="cd00383">
    <property type="entry name" value="trans_reg_C"/>
    <property type="match status" value="1"/>
</dbReference>
<dbReference type="InterPro" id="IPR027417">
    <property type="entry name" value="P-loop_NTPase"/>
</dbReference>
<evidence type="ECO:0000259" key="7">
    <source>
        <dbReference type="PROSITE" id="PS50943"/>
    </source>
</evidence>
<dbReference type="InterPro" id="IPR005158">
    <property type="entry name" value="BTAD"/>
</dbReference>
<accession>A0A4Q7J5X9</accession>
<evidence type="ECO:0000256" key="5">
    <source>
        <dbReference type="PROSITE-ProRule" id="PRU00339"/>
    </source>
</evidence>
<evidence type="ECO:0000256" key="1">
    <source>
        <dbReference type="ARBA" id="ARBA00005820"/>
    </source>
</evidence>
<dbReference type="SUPFAM" id="SSF47413">
    <property type="entry name" value="lambda repressor-like DNA-binding domains"/>
    <property type="match status" value="1"/>
</dbReference>
<dbReference type="SMART" id="SM00862">
    <property type="entry name" value="Trans_reg_C"/>
    <property type="match status" value="1"/>
</dbReference>
<dbReference type="Proteomes" id="UP000292003">
    <property type="component" value="Unassembled WGS sequence"/>
</dbReference>
<dbReference type="SUPFAM" id="SSF48452">
    <property type="entry name" value="TPR-like"/>
    <property type="match status" value="4"/>
</dbReference>
<dbReference type="PROSITE" id="PS50005">
    <property type="entry name" value="TPR"/>
    <property type="match status" value="1"/>
</dbReference>
<dbReference type="SMART" id="SM01043">
    <property type="entry name" value="BTAD"/>
    <property type="match status" value="1"/>
</dbReference>
<reference evidence="9 10" key="1">
    <citation type="submission" date="2019-02" db="EMBL/GenBank/DDBJ databases">
        <title>Draft genome sequence of Amycolatopsis sp. 8-3EHSu isolated from roots of Suaeda maritima.</title>
        <authorList>
            <person name="Duangmal K."/>
            <person name="Chantavorakit T."/>
        </authorList>
    </citation>
    <scope>NUCLEOTIDE SEQUENCE [LARGE SCALE GENOMIC DNA]</scope>
    <source>
        <strain evidence="9 10">8-3EHSu</strain>
    </source>
</reference>
<protein>
    <submittedName>
        <fullName evidence="9">Tetratricopeptide repeat protein</fullName>
    </submittedName>
</protein>
<dbReference type="SMART" id="SM00028">
    <property type="entry name" value="TPR"/>
    <property type="match status" value="7"/>
</dbReference>
<organism evidence="9 10">
    <name type="scientific">Amycolatopsis suaedae</name>
    <dbReference type="NCBI Taxonomy" id="2510978"/>
    <lineage>
        <taxon>Bacteria</taxon>
        <taxon>Bacillati</taxon>
        <taxon>Actinomycetota</taxon>
        <taxon>Actinomycetes</taxon>
        <taxon>Pseudonocardiales</taxon>
        <taxon>Pseudonocardiaceae</taxon>
        <taxon>Amycolatopsis</taxon>
    </lineage>
</organism>
<dbReference type="Gene3D" id="1.10.260.40">
    <property type="entry name" value="lambda repressor-like DNA-binding domains"/>
    <property type="match status" value="1"/>
</dbReference>
<dbReference type="InterPro" id="IPR019734">
    <property type="entry name" value="TPR_rpt"/>
</dbReference>
<name>A0A4Q7J5X9_9PSEU</name>